<dbReference type="KEGG" id="pin:Ping_0635"/>
<feature type="region of interest" description="Disordered" evidence="1">
    <location>
        <begin position="469"/>
        <end position="488"/>
    </location>
</feature>
<proteinExistence type="predicted"/>
<evidence type="ECO:0000256" key="2">
    <source>
        <dbReference type="SAM" id="SignalP"/>
    </source>
</evidence>
<dbReference type="SUPFAM" id="SSF51004">
    <property type="entry name" value="C-terminal (heme d1) domain of cytochrome cd1-nitrite reductase"/>
    <property type="match status" value="1"/>
</dbReference>
<dbReference type="PANTHER" id="PTHR46928">
    <property type="entry name" value="MESENCHYME-SPECIFIC CELL SURFACE GLYCOPROTEIN"/>
    <property type="match status" value="1"/>
</dbReference>
<evidence type="ECO:0000259" key="3">
    <source>
        <dbReference type="Pfam" id="PF22494"/>
    </source>
</evidence>
<evidence type="ECO:0000313" key="4">
    <source>
        <dbReference type="EMBL" id="ABM02488.1"/>
    </source>
</evidence>
<feature type="signal peptide" evidence="2">
    <location>
        <begin position="1"/>
        <end position="24"/>
    </location>
</feature>
<dbReference type="PROSITE" id="PS51257">
    <property type="entry name" value="PROKAR_LIPOPROTEIN"/>
    <property type="match status" value="1"/>
</dbReference>
<dbReference type="eggNOG" id="COG3391">
    <property type="taxonomic scope" value="Bacteria"/>
</dbReference>
<accession>A1SSM3</accession>
<dbReference type="InterPro" id="IPR011048">
    <property type="entry name" value="Haem_d1_sf"/>
</dbReference>
<dbReference type="STRING" id="357804.Ping_0635"/>
<dbReference type="InterPro" id="IPR052956">
    <property type="entry name" value="Mesenchyme-surface_protein"/>
</dbReference>
<name>A1SSM3_PSYIN</name>
<keyword evidence="2" id="KW-0732">Signal</keyword>
<dbReference type="NCBIfam" id="NF038117">
    <property type="entry name" value="choice_anch_I"/>
    <property type="match status" value="1"/>
</dbReference>
<keyword evidence="5" id="KW-1185">Reference proteome</keyword>
<dbReference type="Pfam" id="PF22494">
    <property type="entry name" value="choice_anch_I"/>
    <property type="match status" value="2"/>
</dbReference>
<dbReference type="AlphaFoldDB" id="A1SSM3"/>
<dbReference type="Proteomes" id="UP000000639">
    <property type="component" value="Chromosome"/>
</dbReference>
<dbReference type="EMBL" id="CP000510">
    <property type="protein sequence ID" value="ABM02488.1"/>
    <property type="molecule type" value="Genomic_DNA"/>
</dbReference>
<dbReference type="HOGENOM" id="CLU_020353_0_0_6"/>
<feature type="domain" description="Choice-of-anchor I" evidence="3">
    <location>
        <begin position="55"/>
        <end position="340"/>
    </location>
</feature>
<evidence type="ECO:0000256" key="1">
    <source>
        <dbReference type="SAM" id="MobiDB-lite"/>
    </source>
</evidence>
<reference evidence="4 5" key="1">
    <citation type="submission" date="2007-01" db="EMBL/GenBank/DDBJ databases">
        <title>Complete sequence of Psychromonas ingrahamii 37.</title>
        <authorList>
            <consortium name="US DOE Joint Genome Institute"/>
            <person name="Copeland A."/>
            <person name="Lucas S."/>
            <person name="Lapidus A."/>
            <person name="Barry K."/>
            <person name="Detter J.C."/>
            <person name="Glavina del Rio T."/>
            <person name="Hammon N."/>
            <person name="Israni S."/>
            <person name="Dalin E."/>
            <person name="Tice H."/>
            <person name="Pitluck S."/>
            <person name="Thompson L.S."/>
            <person name="Brettin T."/>
            <person name="Bruce D."/>
            <person name="Han C."/>
            <person name="Tapia R."/>
            <person name="Schmutz J."/>
            <person name="Larimer F."/>
            <person name="Land M."/>
            <person name="Hauser L."/>
            <person name="Kyrpides N."/>
            <person name="Ivanova N."/>
            <person name="Staley J."/>
            <person name="Richardson P."/>
        </authorList>
    </citation>
    <scope>NUCLEOTIDE SEQUENCE [LARGE SCALE GENOMIC DNA]</scope>
    <source>
        <strain evidence="4 5">37</strain>
    </source>
</reference>
<gene>
    <name evidence="4" type="ordered locus">Ping_0635</name>
</gene>
<protein>
    <submittedName>
        <fullName evidence="4">Transcriptional regulator, MerR family protein</fullName>
    </submittedName>
</protein>
<dbReference type="Gene3D" id="2.130.10.10">
    <property type="entry name" value="YVTN repeat-like/Quinoprotein amine dehydrogenase"/>
    <property type="match status" value="1"/>
</dbReference>
<dbReference type="InterPro" id="IPR055188">
    <property type="entry name" value="Choice_anch_I"/>
</dbReference>
<dbReference type="InterPro" id="IPR015943">
    <property type="entry name" value="WD40/YVTN_repeat-like_dom_sf"/>
</dbReference>
<sequence>MQRDFMKLNILTSVILSTTLIACSATPPQTNLIEKKQTIQLVEQGRYHSNIFDESAAEIVTYDKKTQNTFVVNAESGKVDVVRSADINKPTLLSSLNIGADIQKHLNKQAGAANSVDVSDGLLAVAIEAENKTDTGWVAFYDTQNLTYIDAVYVGALPDMVTFSANGKQLVVALEGEPSDKNYALDPVGEIAVIDIDWQKNTLKTTVTRINFHEFNQGGTRFNELPEQLVLNGFQASVEQDLEPEYIAINKSSTKAYVSLQENNAIAVINLADKSIEKIMALGFKDHLQSGNELDGNNKDKQALLKNEPALGMYQPDSIAVVTIGGTDYVLTANEGDDRSDWLTDLSIADCEAGDYYFNLEDKACGDDIKLKDAFDGGIYKPSDQQNRLDLSNFQQGGIYQDAVKTLKFSHSATKQFGDLNADGKIDRILTFGGRSFSIWNVDAEQLIFDSGSDFERITAQKYGANFNQTHSKNKAENRSGKKGPEPEALTTGIIDGITYAFIGLERMGGIMVYNISDPANAQFVQYLNNRDLSVDPKDNIAKDANHVKTYNVDAGDLGPEGFRFVAAKDSPTNNPILIVGNEVSGTTSFYRIDSLAK</sequence>
<feature type="domain" description="Choice-of-anchor I" evidence="3">
    <location>
        <begin position="412"/>
        <end position="593"/>
    </location>
</feature>
<feature type="chain" id="PRO_5002637033" evidence="2">
    <location>
        <begin position="25"/>
        <end position="598"/>
    </location>
</feature>
<evidence type="ECO:0000313" key="5">
    <source>
        <dbReference type="Proteomes" id="UP000000639"/>
    </source>
</evidence>
<feature type="compositionally biased region" description="Basic and acidic residues" evidence="1">
    <location>
        <begin position="474"/>
        <end position="486"/>
    </location>
</feature>
<dbReference type="PANTHER" id="PTHR46928:SF1">
    <property type="entry name" value="MESENCHYME-SPECIFIC CELL SURFACE GLYCOPROTEIN"/>
    <property type="match status" value="1"/>
</dbReference>
<organism evidence="4 5">
    <name type="scientific">Psychromonas ingrahamii (strain DSM 17664 / CCUG 51855 / 37)</name>
    <dbReference type="NCBI Taxonomy" id="357804"/>
    <lineage>
        <taxon>Bacteria</taxon>
        <taxon>Pseudomonadati</taxon>
        <taxon>Pseudomonadota</taxon>
        <taxon>Gammaproteobacteria</taxon>
        <taxon>Alteromonadales</taxon>
        <taxon>Psychromonadaceae</taxon>
        <taxon>Psychromonas</taxon>
    </lineage>
</organism>